<feature type="compositionally biased region" description="Basic and acidic residues" evidence="1">
    <location>
        <begin position="286"/>
        <end position="295"/>
    </location>
</feature>
<dbReference type="OrthoDB" id="6354492at2759"/>
<name>A0A0P6D512_9CRUS</name>
<feature type="region of interest" description="Disordered" evidence="1">
    <location>
        <begin position="206"/>
        <end position="295"/>
    </location>
</feature>
<dbReference type="EMBL" id="LRGB01000512">
    <property type="protein sequence ID" value="KZS18419.1"/>
    <property type="molecule type" value="Genomic_DNA"/>
</dbReference>
<feature type="compositionally biased region" description="Basic and acidic residues" evidence="1">
    <location>
        <begin position="92"/>
        <end position="103"/>
    </location>
</feature>
<proteinExistence type="predicted"/>
<dbReference type="EMBL" id="GDIQ01084909">
    <property type="protein sequence ID" value="JAN09828.1"/>
    <property type="molecule type" value="Transcribed_RNA"/>
</dbReference>
<feature type="region of interest" description="Disordered" evidence="1">
    <location>
        <begin position="88"/>
        <end position="124"/>
    </location>
</feature>
<dbReference type="AlphaFoldDB" id="A0A0P6D512"/>
<accession>A0A0P6D512</accession>
<evidence type="ECO:0000313" key="2">
    <source>
        <dbReference type="EMBL" id="JAN09828.1"/>
    </source>
</evidence>
<reference evidence="3 4" key="2">
    <citation type="submission" date="2016-03" db="EMBL/GenBank/DDBJ databases">
        <title>EvidentialGene: Evidence-directed Construction of Genes on Genomes.</title>
        <authorList>
            <person name="Gilbert D.G."/>
            <person name="Choi J.-H."/>
            <person name="Mockaitis K."/>
            <person name="Colbourne J."/>
            <person name="Pfrender M."/>
        </authorList>
    </citation>
    <scope>NUCLEOTIDE SEQUENCE [LARGE SCALE GENOMIC DNA]</scope>
    <source>
        <strain evidence="3 4">Xinb3</strain>
        <tissue evidence="3">Complete organism</tissue>
    </source>
</reference>
<feature type="compositionally biased region" description="Low complexity" evidence="1">
    <location>
        <begin position="211"/>
        <end position="223"/>
    </location>
</feature>
<sequence length="313" mass="35918">MAGSGNYYYERPSQREYAPYGGGYPMPPSMPYPNAMRSNCMPAPMYQGAVPRIACQFPQSMFARERDGYLRDRAPCDDEDDEDIEAMTAQQEKSRYTRASQREADEDFESVKTQHVRPRPNRSAYLDDEGEFETVRTSTRPRINVDALFDDDGDTEPAMKLEDIEEDLRKLRQATTSALNRYTAKSNSQPSTRLSRFFATYLNEDKNYDRSGSSSSSYVRPSSLKPLDSSSYEPPMYDTRRSMYTSSRSTNKESDSENTTSGKREPVAVPQDYAEQAPQSRRRTPRTYEDDTKINSRIDVMSRYILSKNKAKN</sequence>
<organism evidence="2">
    <name type="scientific">Daphnia magna</name>
    <dbReference type="NCBI Taxonomy" id="35525"/>
    <lineage>
        <taxon>Eukaryota</taxon>
        <taxon>Metazoa</taxon>
        <taxon>Ecdysozoa</taxon>
        <taxon>Arthropoda</taxon>
        <taxon>Crustacea</taxon>
        <taxon>Branchiopoda</taxon>
        <taxon>Diplostraca</taxon>
        <taxon>Cladocera</taxon>
        <taxon>Anomopoda</taxon>
        <taxon>Daphniidae</taxon>
        <taxon>Daphnia</taxon>
    </lineage>
</organism>
<evidence type="ECO:0000313" key="4">
    <source>
        <dbReference type="Proteomes" id="UP000076858"/>
    </source>
</evidence>
<gene>
    <name evidence="3" type="ORF">APZ42_014922</name>
</gene>
<keyword evidence="4" id="KW-1185">Reference proteome</keyword>
<dbReference type="Proteomes" id="UP000076858">
    <property type="component" value="Unassembled WGS sequence"/>
</dbReference>
<evidence type="ECO:0000313" key="3">
    <source>
        <dbReference type="EMBL" id="KZS18419.1"/>
    </source>
</evidence>
<evidence type="ECO:0000256" key="1">
    <source>
        <dbReference type="SAM" id="MobiDB-lite"/>
    </source>
</evidence>
<protein>
    <submittedName>
        <fullName evidence="2">Uncharacterized protein</fullName>
    </submittedName>
</protein>
<reference evidence="2" key="1">
    <citation type="submission" date="2015-10" db="EMBL/GenBank/DDBJ databases">
        <title>EvidentialGene: Evidence-directed Construction of Complete mRNA Transcriptomes without Genomes.</title>
        <authorList>
            <person name="Gilbert D.G."/>
        </authorList>
    </citation>
    <scope>NUCLEOTIDE SEQUENCE</scope>
</reference>